<gene>
    <name evidence="2" type="primary">ATP8</name>
</gene>
<keyword evidence="1" id="KW-0472">Membrane</keyword>
<keyword evidence="2" id="KW-0496">Mitochondrion</keyword>
<name>A0A8K2AU11_9HEMI</name>
<accession>A0A8K2AU11</accession>
<evidence type="ECO:0000256" key="1">
    <source>
        <dbReference type="SAM" id="Phobius"/>
    </source>
</evidence>
<protein>
    <submittedName>
        <fullName evidence="2">ATP synthase F0 subunit 8</fullName>
    </submittedName>
</protein>
<evidence type="ECO:0000313" key="2">
    <source>
        <dbReference type="EMBL" id="UGK73350.1"/>
    </source>
</evidence>
<keyword evidence="1" id="KW-1133">Transmembrane helix</keyword>
<reference evidence="2" key="1">
    <citation type="submission" date="2018-01" db="EMBL/GenBank/DDBJ databases">
        <authorList>
            <person name="Dai R.H."/>
            <person name="Wang J.J."/>
        </authorList>
    </citation>
    <scope>NUCLEOTIDE SEQUENCE</scope>
</reference>
<dbReference type="AlphaFoldDB" id="A0A8K2AU11"/>
<dbReference type="EMBL" id="MG813495">
    <property type="protein sequence ID" value="UGK73350.1"/>
    <property type="molecule type" value="Genomic_DNA"/>
</dbReference>
<feature type="transmembrane region" description="Helical" evidence="1">
    <location>
        <begin position="6"/>
        <end position="31"/>
    </location>
</feature>
<sequence>MPQMAPMWWLMLMFTFNLTLIITLSKIYFFYNIKTKINKNLTIKMMNWW</sequence>
<proteinExistence type="predicted"/>
<keyword evidence="1" id="KW-0812">Transmembrane</keyword>
<organism evidence="2">
    <name type="scientific">Mesargus serrata</name>
    <dbReference type="NCBI Taxonomy" id="2901391"/>
    <lineage>
        <taxon>Eukaryota</taxon>
        <taxon>Metazoa</taxon>
        <taxon>Ecdysozoa</taxon>
        <taxon>Arthropoda</taxon>
        <taxon>Hexapoda</taxon>
        <taxon>Insecta</taxon>
        <taxon>Pterygota</taxon>
        <taxon>Neoptera</taxon>
        <taxon>Paraneoptera</taxon>
        <taxon>Hemiptera</taxon>
        <taxon>Auchenorrhyncha</taxon>
        <taxon>Membracoidea</taxon>
        <taxon>Cicadellidae</taxon>
        <taxon>Ulopinae</taxon>
        <taxon>Mesargus</taxon>
    </lineage>
</organism>
<geneLocation type="mitochondrion" evidence="2"/>